<evidence type="ECO:0000256" key="4">
    <source>
        <dbReference type="ARBA" id="ARBA00022692"/>
    </source>
</evidence>
<feature type="transmembrane region" description="Helical" evidence="11">
    <location>
        <begin position="390"/>
        <end position="409"/>
    </location>
</feature>
<sequence>MGGNYTEASLVSGMNATDDAIVCYFPTSKITTSSVLFEDNPLDYSLPLFVFQLTLVVGVTRLFVFILKPFRQPRAIAEILGGLLLGPSGLGQNDTFALKVFPLRSMLVLEGLANIGLIYILFLVGLEMDISAIKHIGRKALFIAIAGMLLPFGVSATFSSIFRNHAPEMSQAVYILFLGIALSVTAFPVLARIIAELKLFNTDLGRLALSTALVNDVCTWIFLILAIALAGSNNSNSSLASIWVVLSSIAFVALCYYVVRPAIEWFLRDALDGESFSDLQITMVLTGVMISSFITDAIGAHAIFGAYVYGLCIPSGPIRLALIERLEDFVSGLLLPLFCANSGLRTNITVIHGLTKWAGCLVVIPLACAGKVLGTLLISLFFQIPARDGITLGLLMNTKGLIEIIVLNVAKDLKVMGDESFAMMVVIIVVMTALVAPIVTATYKPTRRFIPYKKRTIQGIRLNAERKLLVCLHHPSNVPTIINLLEASNPTPTSPLCVYALHLVELTGRVSAMLIVHNHRKSDHHHHSHHRRICSAGDAANGAQAQSDNIIGSFANFETNYGVDSVSVHPLTAVSPYSTMHQDICALAEDKRACFIIVPFHKQMTVDGGMENTNPAFQIVNQKLLLHSPCSIGILVDRGLHVSSRVSSTNLGILSSLNVAVLFFGGPHDREALAYARRMADRAGISITVTRFIPGEDATMEASQLQDDEHGENNNEDELNIYSEKEKARNEEYIRDFRKKTSGFESVIFVEKVVNNGEETIGAIGGMRNGFDLFIVGRDQGVVSPLIDGITDWSECPELGAIGDFLASTDFGTTASVLVIQQCAGEGGEDMMRVDGGGGGDGVESESNNNNKITMNNSGRHTLSSSAN</sequence>
<feature type="transmembrane region" description="Helical" evidence="11">
    <location>
        <begin position="140"/>
        <end position="162"/>
    </location>
</feature>
<feature type="region of interest" description="Disordered" evidence="10">
    <location>
        <begin position="835"/>
        <end position="868"/>
    </location>
</feature>
<keyword evidence="6 11" id="KW-1133">Transmembrane helix</keyword>
<accession>A0A834XE80</accession>
<keyword evidence="5" id="KW-0630">Potassium</keyword>
<feature type="transmembrane region" description="Helical" evidence="11">
    <location>
        <begin position="174"/>
        <end position="195"/>
    </location>
</feature>
<evidence type="ECO:0000259" key="13">
    <source>
        <dbReference type="Pfam" id="PF23256"/>
    </source>
</evidence>
<gene>
    <name evidence="15" type="ORF">G2W53_005256</name>
</gene>
<dbReference type="Pfam" id="PF00999">
    <property type="entry name" value="Na_H_Exchanger"/>
    <property type="match status" value="1"/>
</dbReference>
<feature type="transmembrane region" description="Helical" evidence="11">
    <location>
        <begin position="329"/>
        <end position="348"/>
    </location>
</feature>
<dbReference type="GO" id="GO:0006813">
    <property type="term" value="P:potassium ion transport"/>
    <property type="evidence" value="ECO:0007669"/>
    <property type="project" value="UniProtKB-KW"/>
</dbReference>
<dbReference type="GO" id="GO:0006885">
    <property type="term" value="P:regulation of pH"/>
    <property type="evidence" value="ECO:0007669"/>
    <property type="project" value="TreeGrafter"/>
</dbReference>
<comment type="subcellular location">
    <subcellularLocation>
        <location evidence="1">Membrane</location>
        <topology evidence="1">Multi-pass membrane protein</topology>
    </subcellularLocation>
</comment>
<dbReference type="GO" id="GO:0012505">
    <property type="term" value="C:endomembrane system"/>
    <property type="evidence" value="ECO:0007669"/>
    <property type="project" value="TreeGrafter"/>
</dbReference>
<dbReference type="OrthoDB" id="2687058at2759"/>
<feature type="transmembrane region" description="Helical" evidence="11">
    <location>
        <begin position="44"/>
        <end position="63"/>
    </location>
</feature>
<feature type="transmembrane region" description="Helical" evidence="11">
    <location>
        <begin position="75"/>
        <end position="91"/>
    </location>
</feature>
<evidence type="ECO:0000256" key="8">
    <source>
        <dbReference type="ARBA" id="ARBA00023136"/>
    </source>
</evidence>
<evidence type="ECO:0000256" key="10">
    <source>
        <dbReference type="SAM" id="MobiDB-lite"/>
    </source>
</evidence>
<dbReference type="InterPro" id="IPR050794">
    <property type="entry name" value="CPA2_transporter"/>
</dbReference>
<evidence type="ECO:0000313" key="15">
    <source>
        <dbReference type="EMBL" id="KAF7842958.1"/>
    </source>
</evidence>
<keyword evidence="4 11" id="KW-0812">Transmembrane</keyword>
<feature type="domain" description="Cation/H(+) antiporter central" evidence="13">
    <location>
        <begin position="496"/>
        <end position="650"/>
    </location>
</feature>
<feature type="transmembrane region" description="Helical" evidence="11">
    <location>
        <begin position="421"/>
        <end position="443"/>
    </location>
</feature>
<keyword evidence="16" id="KW-1185">Reference proteome</keyword>
<evidence type="ECO:0000313" key="16">
    <source>
        <dbReference type="Proteomes" id="UP000634136"/>
    </source>
</evidence>
<dbReference type="GO" id="GO:1902600">
    <property type="term" value="P:proton transmembrane transport"/>
    <property type="evidence" value="ECO:0007669"/>
    <property type="project" value="InterPro"/>
</dbReference>
<dbReference type="GO" id="GO:0015297">
    <property type="term" value="F:antiporter activity"/>
    <property type="evidence" value="ECO:0007669"/>
    <property type="project" value="InterPro"/>
</dbReference>
<evidence type="ECO:0000256" key="6">
    <source>
        <dbReference type="ARBA" id="ARBA00022989"/>
    </source>
</evidence>
<dbReference type="Pfam" id="PF23256">
    <property type="entry name" value="CHX17_2nd"/>
    <property type="match status" value="1"/>
</dbReference>
<keyword evidence="7" id="KW-0406">Ion transport</keyword>
<evidence type="ECO:0000256" key="9">
    <source>
        <dbReference type="ARBA" id="ARBA00038341"/>
    </source>
</evidence>
<feature type="transmembrane region" description="Helical" evidence="11">
    <location>
        <begin position="279"/>
        <end position="309"/>
    </location>
</feature>
<proteinExistence type="inferred from homology"/>
<evidence type="ECO:0000256" key="7">
    <source>
        <dbReference type="ARBA" id="ARBA00023065"/>
    </source>
</evidence>
<feature type="compositionally biased region" description="Low complexity" evidence="10">
    <location>
        <begin position="848"/>
        <end position="857"/>
    </location>
</feature>
<dbReference type="Proteomes" id="UP000634136">
    <property type="component" value="Unassembled WGS sequence"/>
</dbReference>
<dbReference type="InterPro" id="IPR057291">
    <property type="entry name" value="CHX17_2nd"/>
</dbReference>
<keyword evidence="2" id="KW-0813">Transport</keyword>
<evidence type="ECO:0000256" key="5">
    <source>
        <dbReference type="ARBA" id="ARBA00022958"/>
    </source>
</evidence>
<evidence type="ECO:0000256" key="3">
    <source>
        <dbReference type="ARBA" id="ARBA00022538"/>
    </source>
</evidence>
<feature type="compositionally biased region" description="Polar residues" evidence="10">
    <location>
        <begin position="858"/>
        <end position="868"/>
    </location>
</feature>
<comment type="similarity">
    <text evidence="9">Belongs to the monovalent cation:proton antiporter 2 (CPA2) transporter (TC 2.A.37) family. CHX (TC 2.A.37.4) subfamily.</text>
</comment>
<dbReference type="GO" id="GO:0016020">
    <property type="term" value="C:membrane"/>
    <property type="evidence" value="ECO:0007669"/>
    <property type="project" value="UniProtKB-SubCell"/>
</dbReference>
<name>A0A834XE80_9FABA</name>
<dbReference type="InterPro" id="IPR057290">
    <property type="entry name" value="CHX17_C"/>
</dbReference>
<evidence type="ECO:0000256" key="2">
    <source>
        <dbReference type="ARBA" id="ARBA00022448"/>
    </source>
</evidence>
<evidence type="ECO:0000259" key="12">
    <source>
        <dbReference type="Pfam" id="PF00999"/>
    </source>
</evidence>
<evidence type="ECO:0000259" key="14">
    <source>
        <dbReference type="Pfam" id="PF23259"/>
    </source>
</evidence>
<keyword evidence="8 11" id="KW-0472">Membrane</keyword>
<feature type="transmembrane region" description="Helical" evidence="11">
    <location>
        <begin position="207"/>
        <end position="228"/>
    </location>
</feature>
<evidence type="ECO:0000256" key="1">
    <source>
        <dbReference type="ARBA" id="ARBA00004141"/>
    </source>
</evidence>
<comment type="caution">
    <text evidence="15">The sequence shown here is derived from an EMBL/GenBank/DDBJ whole genome shotgun (WGS) entry which is preliminary data.</text>
</comment>
<dbReference type="AlphaFoldDB" id="A0A834XE80"/>
<dbReference type="InterPro" id="IPR038770">
    <property type="entry name" value="Na+/solute_symporter_sf"/>
</dbReference>
<dbReference type="Pfam" id="PF23259">
    <property type="entry name" value="CHX17_C"/>
    <property type="match status" value="1"/>
</dbReference>
<feature type="domain" description="Cation/H+ exchanger transmembrane" evidence="12">
    <location>
        <begin position="62"/>
        <end position="441"/>
    </location>
</feature>
<feature type="transmembrane region" description="Helical" evidence="11">
    <location>
        <begin position="240"/>
        <end position="259"/>
    </location>
</feature>
<feature type="transmembrane region" description="Helical" evidence="11">
    <location>
        <begin position="111"/>
        <end position="128"/>
    </location>
</feature>
<dbReference type="PANTHER" id="PTHR32468">
    <property type="entry name" value="CATION/H + ANTIPORTER"/>
    <property type="match status" value="1"/>
</dbReference>
<organism evidence="15 16">
    <name type="scientific">Senna tora</name>
    <dbReference type="NCBI Taxonomy" id="362788"/>
    <lineage>
        <taxon>Eukaryota</taxon>
        <taxon>Viridiplantae</taxon>
        <taxon>Streptophyta</taxon>
        <taxon>Embryophyta</taxon>
        <taxon>Tracheophyta</taxon>
        <taxon>Spermatophyta</taxon>
        <taxon>Magnoliopsida</taxon>
        <taxon>eudicotyledons</taxon>
        <taxon>Gunneridae</taxon>
        <taxon>Pentapetalae</taxon>
        <taxon>rosids</taxon>
        <taxon>fabids</taxon>
        <taxon>Fabales</taxon>
        <taxon>Fabaceae</taxon>
        <taxon>Caesalpinioideae</taxon>
        <taxon>Cassia clade</taxon>
        <taxon>Senna</taxon>
    </lineage>
</organism>
<keyword evidence="3" id="KW-0633">Potassium transport</keyword>
<reference evidence="15" key="1">
    <citation type="submission" date="2020-09" db="EMBL/GenBank/DDBJ databases">
        <title>Genome-Enabled Discovery of Anthraquinone Biosynthesis in Senna tora.</title>
        <authorList>
            <person name="Kang S.-H."/>
            <person name="Pandey R.P."/>
            <person name="Lee C.-M."/>
            <person name="Sim J.-S."/>
            <person name="Jeong J.-T."/>
            <person name="Choi B.-S."/>
            <person name="Jung M."/>
            <person name="Ginzburg D."/>
            <person name="Zhao K."/>
            <person name="Won S.Y."/>
            <person name="Oh T.-J."/>
            <person name="Yu Y."/>
            <person name="Kim N.-H."/>
            <person name="Lee O.R."/>
            <person name="Lee T.-H."/>
            <person name="Bashyal P."/>
            <person name="Kim T.-S."/>
            <person name="Lee W.-H."/>
            <person name="Kawkins C."/>
            <person name="Kim C.-K."/>
            <person name="Kim J.S."/>
            <person name="Ahn B.O."/>
            <person name="Rhee S.Y."/>
            <person name="Sohng J.K."/>
        </authorList>
    </citation>
    <scope>NUCLEOTIDE SEQUENCE</scope>
    <source>
        <tissue evidence="15">Leaf</tissue>
    </source>
</reference>
<feature type="transmembrane region" description="Helical" evidence="11">
    <location>
        <begin position="360"/>
        <end position="384"/>
    </location>
</feature>
<dbReference type="PANTHER" id="PTHR32468:SF104">
    <property type="entry name" value="CATION_H+ EXCHANGER 3"/>
    <property type="match status" value="1"/>
</dbReference>
<feature type="domain" description="Cation/H(+) antiporter C-terminal" evidence="14">
    <location>
        <begin position="656"/>
        <end position="825"/>
    </location>
</feature>
<dbReference type="EMBL" id="JAAIUW010000002">
    <property type="protein sequence ID" value="KAF7842958.1"/>
    <property type="molecule type" value="Genomic_DNA"/>
</dbReference>
<dbReference type="InterPro" id="IPR006153">
    <property type="entry name" value="Cation/H_exchanger_TM"/>
</dbReference>
<dbReference type="Gene3D" id="1.20.1530.20">
    <property type="match status" value="1"/>
</dbReference>
<protein>
    <submittedName>
        <fullName evidence="15">Cation/H(+) antiporter 15</fullName>
    </submittedName>
</protein>
<evidence type="ECO:0000256" key="11">
    <source>
        <dbReference type="SAM" id="Phobius"/>
    </source>
</evidence>